<keyword evidence="3" id="KW-1185">Reference proteome</keyword>
<feature type="chain" id="PRO_5043841196" evidence="1">
    <location>
        <begin position="32"/>
        <end position="84"/>
    </location>
</feature>
<dbReference type="EMBL" id="CAMGYJ010000006">
    <property type="protein sequence ID" value="CAI0435267.1"/>
    <property type="molecule type" value="Genomic_DNA"/>
</dbReference>
<gene>
    <name evidence="2" type="ORF">LITE_LOCUS24634</name>
</gene>
<dbReference type="Pfam" id="PF02704">
    <property type="entry name" value="GASA"/>
    <property type="match status" value="1"/>
</dbReference>
<name>A0AAV0LL51_9ROSI</name>
<sequence>FETPSSKTMAISRLLIATFFISFLVLQLAQAHDHQQSKKAFGLTGYTGSSPKLGGCVPTGTAGNYDECPCYGTMTTHGGHRKCP</sequence>
<accession>A0AAV0LL51</accession>
<dbReference type="Proteomes" id="UP001154282">
    <property type="component" value="Unassembled WGS sequence"/>
</dbReference>
<evidence type="ECO:0000313" key="3">
    <source>
        <dbReference type="Proteomes" id="UP001154282"/>
    </source>
</evidence>
<feature type="non-terminal residue" evidence="2">
    <location>
        <position position="1"/>
    </location>
</feature>
<evidence type="ECO:0000313" key="2">
    <source>
        <dbReference type="EMBL" id="CAI0435267.1"/>
    </source>
</evidence>
<evidence type="ECO:0000256" key="1">
    <source>
        <dbReference type="SAM" id="SignalP"/>
    </source>
</evidence>
<reference evidence="2" key="1">
    <citation type="submission" date="2022-08" db="EMBL/GenBank/DDBJ databases">
        <authorList>
            <person name="Gutierrez-Valencia J."/>
        </authorList>
    </citation>
    <scope>NUCLEOTIDE SEQUENCE</scope>
</reference>
<proteinExistence type="predicted"/>
<dbReference type="AlphaFoldDB" id="A0AAV0LL51"/>
<organism evidence="2 3">
    <name type="scientific">Linum tenue</name>
    <dbReference type="NCBI Taxonomy" id="586396"/>
    <lineage>
        <taxon>Eukaryota</taxon>
        <taxon>Viridiplantae</taxon>
        <taxon>Streptophyta</taxon>
        <taxon>Embryophyta</taxon>
        <taxon>Tracheophyta</taxon>
        <taxon>Spermatophyta</taxon>
        <taxon>Magnoliopsida</taxon>
        <taxon>eudicotyledons</taxon>
        <taxon>Gunneridae</taxon>
        <taxon>Pentapetalae</taxon>
        <taxon>rosids</taxon>
        <taxon>fabids</taxon>
        <taxon>Malpighiales</taxon>
        <taxon>Linaceae</taxon>
        <taxon>Linum</taxon>
    </lineage>
</organism>
<protein>
    <submittedName>
        <fullName evidence="2">Uncharacterized protein</fullName>
    </submittedName>
</protein>
<dbReference type="InterPro" id="IPR003854">
    <property type="entry name" value="GASA"/>
</dbReference>
<feature type="signal peptide" evidence="1">
    <location>
        <begin position="1"/>
        <end position="31"/>
    </location>
</feature>
<comment type="caution">
    <text evidence="2">The sequence shown here is derived from an EMBL/GenBank/DDBJ whole genome shotgun (WGS) entry which is preliminary data.</text>
</comment>
<keyword evidence="1" id="KW-0732">Signal</keyword>